<accession>A0A812RZ60</accession>
<dbReference type="OrthoDB" id="10334505at2759"/>
<dbReference type="EMBL" id="CAJNDS010002391">
    <property type="protein sequence ID" value="CAE7458380.1"/>
    <property type="molecule type" value="Genomic_DNA"/>
</dbReference>
<evidence type="ECO:0000313" key="1">
    <source>
        <dbReference type="EMBL" id="CAE7458380.1"/>
    </source>
</evidence>
<sequence length="442" mass="48546">MAESESSEPDEPRTLTVVGMSGETLLDAVEVSSLAELQELVSARMTTEPGKSSSGLRFLTSDGQPFTSLDAPGSSTITAVAVSLSPVLQMLRLQDATGNLVNPTVPQEQQEEIAVKVARQLTSTACWFGGPGHLEGYPRIPWTFDDVMAPPPAFSRKGRGRMDDKMAIEVTPGTPVVHAGASVVFSLVEGSLVPMTLEDFTTEKHLTVKDIMELRRKHGHACHEKRRELLATQPDKDEVHPSIRVKEYGLDRVHLELGYSLHCEEVLPVMLRPSMYSRAWVKHTPTVTHITHASAIIDNVTWEGDLKKQLDLNQQEIFLDTGEKRNATEIMHAYLGTGLEVLADKGGREEFRCDIIETPTINDGVCEVSAGTPAGYYNFTYVLRNDGVSDIGFGRSAWEVQPLPFVNMEGREYAVEVFPTLHTLMVQQVGRLGGAPVRLEAG</sequence>
<proteinExistence type="predicted"/>
<name>A0A812RZ60_9DINO</name>
<dbReference type="AlphaFoldDB" id="A0A812RZ60"/>
<evidence type="ECO:0000313" key="2">
    <source>
        <dbReference type="Proteomes" id="UP000604046"/>
    </source>
</evidence>
<organism evidence="1 2">
    <name type="scientific">Symbiodinium natans</name>
    <dbReference type="NCBI Taxonomy" id="878477"/>
    <lineage>
        <taxon>Eukaryota</taxon>
        <taxon>Sar</taxon>
        <taxon>Alveolata</taxon>
        <taxon>Dinophyceae</taxon>
        <taxon>Suessiales</taxon>
        <taxon>Symbiodiniaceae</taxon>
        <taxon>Symbiodinium</taxon>
    </lineage>
</organism>
<reference evidence="1" key="1">
    <citation type="submission" date="2021-02" db="EMBL/GenBank/DDBJ databases">
        <authorList>
            <person name="Dougan E. K."/>
            <person name="Rhodes N."/>
            <person name="Thang M."/>
            <person name="Chan C."/>
        </authorList>
    </citation>
    <scope>NUCLEOTIDE SEQUENCE</scope>
</reference>
<dbReference type="Proteomes" id="UP000604046">
    <property type="component" value="Unassembled WGS sequence"/>
</dbReference>
<protein>
    <submittedName>
        <fullName evidence="1">CCDC19 protein</fullName>
    </submittedName>
</protein>
<comment type="caution">
    <text evidence="1">The sequence shown here is derived from an EMBL/GenBank/DDBJ whole genome shotgun (WGS) entry which is preliminary data.</text>
</comment>
<keyword evidence="2" id="KW-1185">Reference proteome</keyword>
<gene>
    <name evidence="1" type="primary">CCDC19</name>
    <name evidence="1" type="ORF">SNAT2548_LOCUS25383</name>
</gene>